<keyword evidence="2" id="KW-0472">Membrane</keyword>
<keyword evidence="5" id="KW-1185">Reference proteome</keyword>
<name>A0A3N4LYW2_9PEZI</name>
<dbReference type="Gene3D" id="3.10.20.90">
    <property type="entry name" value="Phosphatidylinositol 3-kinase Catalytic Subunit, Chain A, domain 1"/>
    <property type="match status" value="1"/>
</dbReference>
<dbReference type="InterPro" id="IPR019413">
    <property type="entry name" value="Dsc3_ub-like_dom"/>
</dbReference>
<evidence type="ECO:0000256" key="2">
    <source>
        <dbReference type="SAM" id="Phobius"/>
    </source>
</evidence>
<feature type="transmembrane region" description="Helical" evidence="2">
    <location>
        <begin position="265"/>
        <end position="283"/>
    </location>
</feature>
<evidence type="ECO:0000256" key="1">
    <source>
        <dbReference type="SAM" id="MobiDB-lite"/>
    </source>
</evidence>
<dbReference type="GO" id="GO:0044695">
    <property type="term" value="C:Dsc E3 ubiquitin ligase complex"/>
    <property type="evidence" value="ECO:0007669"/>
    <property type="project" value="InterPro"/>
</dbReference>
<feature type="region of interest" description="Disordered" evidence="1">
    <location>
        <begin position="135"/>
        <end position="166"/>
    </location>
</feature>
<gene>
    <name evidence="4" type="ORF">L211DRAFT_819141</name>
</gene>
<feature type="domain" description="Ubiquitin-like" evidence="3">
    <location>
        <begin position="17"/>
        <end position="81"/>
    </location>
</feature>
<evidence type="ECO:0000313" key="5">
    <source>
        <dbReference type="Proteomes" id="UP000267821"/>
    </source>
</evidence>
<dbReference type="InterPro" id="IPR045226">
    <property type="entry name" value="Dsc3"/>
</dbReference>
<dbReference type="InterPro" id="IPR025390">
    <property type="entry name" value="Dsc3_C"/>
</dbReference>
<proteinExistence type="predicted"/>
<dbReference type="Pfam" id="PF13373">
    <property type="entry name" value="Dsc3_C"/>
    <property type="match status" value="1"/>
</dbReference>
<feature type="compositionally biased region" description="Acidic residues" evidence="1">
    <location>
        <begin position="135"/>
        <end position="145"/>
    </location>
</feature>
<dbReference type="InterPro" id="IPR000626">
    <property type="entry name" value="Ubiquitin-like_dom"/>
</dbReference>
<dbReference type="AlphaFoldDB" id="A0A3N4LYW2"/>
<accession>A0A3N4LYW2</accession>
<feature type="region of interest" description="Disordered" evidence="1">
    <location>
        <begin position="89"/>
        <end position="112"/>
    </location>
</feature>
<dbReference type="Pfam" id="PF10302">
    <property type="entry name" value="Dsc3_N"/>
    <property type="match status" value="1"/>
</dbReference>
<dbReference type="InParanoid" id="A0A3N4LYW2"/>
<feature type="compositionally biased region" description="Polar residues" evidence="1">
    <location>
        <begin position="147"/>
        <end position="165"/>
    </location>
</feature>
<dbReference type="EMBL" id="ML121530">
    <property type="protein sequence ID" value="RPB28094.1"/>
    <property type="molecule type" value="Genomic_DNA"/>
</dbReference>
<keyword evidence="2" id="KW-0812">Transmembrane</keyword>
<sequence>MDTVGSSVAVALPPIPVELTIRFATALPDLTIFLPNAAITTISSLKRQIRTLRRDDTAKRKLKLIYGGKVLVTGDGRTLAEQMRLTRPIASPTPAGKGKGKAVETDLDEGEPRDLRRSAEIRKAYIHCAVGDEATEEELSLEDQEGTAPTSTATANEQHAHSTLPQPLGFDRLLSAGFTEADVAQLRAQFNRIHNISLDSPPEMSRILEERWIDEAAGTGAGELADGSPAGTYEDMFIGVAIGFFWPVAVLALREEGIFTKRRGMAIVAGLLVNLLAAVLRFSS</sequence>
<protein>
    <recommendedName>
        <fullName evidence="3">Ubiquitin-like domain-containing protein</fullName>
    </recommendedName>
</protein>
<dbReference type="GO" id="GO:0005783">
    <property type="term" value="C:endoplasmic reticulum"/>
    <property type="evidence" value="ECO:0007669"/>
    <property type="project" value="TreeGrafter"/>
</dbReference>
<dbReference type="OrthoDB" id="2556122at2759"/>
<dbReference type="PROSITE" id="PS50053">
    <property type="entry name" value="UBIQUITIN_2"/>
    <property type="match status" value="1"/>
</dbReference>
<dbReference type="PANTHER" id="PTHR28049:SF1">
    <property type="entry name" value="DSC E3 UBIQUITIN LIGASE COMPLEX SUBUNIT 3"/>
    <property type="match status" value="1"/>
</dbReference>
<dbReference type="FunCoup" id="A0A3N4LYW2">
    <property type="interactions" value="9"/>
</dbReference>
<feature type="transmembrane region" description="Helical" evidence="2">
    <location>
        <begin position="236"/>
        <end position="253"/>
    </location>
</feature>
<reference evidence="4 5" key="1">
    <citation type="journal article" date="2018" name="Nat. Ecol. Evol.">
        <title>Pezizomycetes genomes reveal the molecular basis of ectomycorrhizal truffle lifestyle.</title>
        <authorList>
            <person name="Murat C."/>
            <person name="Payen T."/>
            <person name="Noel B."/>
            <person name="Kuo A."/>
            <person name="Morin E."/>
            <person name="Chen J."/>
            <person name="Kohler A."/>
            <person name="Krizsan K."/>
            <person name="Balestrini R."/>
            <person name="Da Silva C."/>
            <person name="Montanini B."/>
            <person name="Hainaut M."/>
            <person name="Levati E."/>
            <person name="Barry K.W."/>
            <person name="Belfiori B."/>
            <person name="Cichocki N."/>
            <person name="Clum A."/>
            <person name="Dockter R.B."/>
            <person name="Fauchery L."/>
            <person name="Guy J."/>
            <person name="Iotti M."/>
            <person name="Le Tacon F."/>
            <person name="Lindquist E.A."/>
            <person name="Lipzen A."/>
            <person name="Malagnac F."/>
            <person name="Mello A."/>
            <person name="Molinier V."/>
            <person name="Miyauchi S."/>
            <person name="Poulain J."/>
            <person name="Riccioni C."/>
            <person name="Rubini A."/>
            <person name="Sitrit Y."/>
            <person name="Splivallo R."/>
            <person name="Traeger S."/>
            <person name="Wang M."/>
            <person name="Zifcakova L."/>
            <person name="Wipf D."/>
            <person name="Zambonelli A."/>
            <person name="Paolocci F."/>
            <person name="Nowrousian M."/>
            <person name="Ottonello S."/>
            <person name="Baldrian P."/>
            <person name="Spatafora J.W."/>
            <person name="Henrissat B."/>
            <person name="Nagy L.G."/>
            <person name="Aury J.M."/>
            <person name="Wincker P."/>
            <person name="Grigoriev I.V."/>
            <person name="Bonfante P."/>
            <person name="Martin F.M."/>
        </authorList>
    </citation>
    <scope>NUCLEOTIDE SEQUENCE [LARGE SCALE GENOMIC DNA]</scope>
    <source>
        <strain evidence="4 5">ATCC MYA-4762</strain>
    </source>
</reference>
<evidence type="ECO:0000313" key="4">
    <source>
        <dbReference type="EMBL" id="RPB28094.1"/>
    </source>
</evidence>
<dbReference type="Proteomes" id="UP000267821">
    <property type="component" value="Unassembled WGS sequence"/>
</dbReference>
<keyword evidence="2" id="KW-1133">Transmembrane helix</keyword>
<evidence type="ECO:0000259" key="3">
    <source>
        <dbReference type="PROSITE" id="PS50053"/>
    </source>
</evidence>
<organism evidence="4 5">
    <name type="scientific">Terfezia boudieri ATCC MYA-4762</name>
    <dbReference type="NCBI Taxonomy" id="1051890"/>
    <lineage>
        <taxon>Eukaryota</taxon>
        <taxon>Fungi</taxon>
        <taxon>Dikarya</taxon>
        <taxon>Ascomycota</taxon>
        <taxon>Pezizomycotina</taxon>
        <taxon>Pezizomycetes</taxon>
        <taxon>Pezizales</taxon>
        <taxon>Pezizaceae</taxon>
        <taxon>Terfezia</taxon>
    </lineage>
</organism>
<dbReference type="PANTHER" id="PTHR28049">
    <property type="entry name" value="TRANSMEMBRANE PROTEIN YOR223W"/>
    <property type="match status" value="1"/>
</dbReference>